<dbReference type="PANTHER" id="PTHR31468">
    <property type="entry name" value="1,3-BETA-GLUCANOSYLTRANSFERASE GAS1"/>
    <property type="match status" value="1"/>
</dbReference>
<feature type="signal peptide" evidence="5">
    <location>
        <begin position="1"/>
        <end position="28"/>
    </location>
</feature>
<evidence type="ECO:0000313" key="6">
    <source>
        <dbReference type="EMBL" id="DBA01567.1"/>
    </source>
</evidence>
<dbReference type="InterPro" id="IPR017853">
    <property type="entry name" value="GH"/>
</dbReference>
<evidence type="ECO:0000256" key="2">
    <source>
        <dbReference type="ARBA" id="ARBA00022729"/>
    </source>
</evidence>
<keyword evidence="3" id="KW-1015">Disulfide bond</keyword>
<comment type="similarity">
    <text evidence="1">Belongs to the glycosyl hydrolase 72 family.</text>
</comment>
<comment type="caution">
    <text evidence="6">The sequence shown here is derived from an EMBL/GenBank/DDBJ whole genome shotgun (WGS) entry which is preliminary data.</text>
</comment>
<reference evidence="6" key="2">
    <citation type="journal article" date="2023" name="Microbiol Resour">
        <title>Decontamination and Annotation of the Draft Genome Sequence of the Oomycete Lagenidium giganteum ARSEF 373.</title>
        <authorList>
            <person name="Morgan W.R."/>
            <person name="Tartar A."/>
        </authorList>
    </citation>
    <scope>NUCLEOTIDE SEQUENCE</scope>
    <source>
        <strain evidence="6">ARSEF 373</strain>
    </source>
</reference>
<dbReference type="Pfam" id="PF03198">
    <property type="entry name" value="Glyco_hydro_72"/>
    <property type="match status" value="1"/>
</dbReference>
<evidence type="ECO:0000256" key="3">
    <source>
        <dbReference type="ARBA" id="ARBA00023157"/>
    </source>
</evidence>
<name>A0AAV2Z4G9_9STRA</name>
<dbReference type="AlphaFoldDB" id="A0AAV2Z4G9"/>
<dbReference type="SUPFAM" id="SSF51445">
    <property type="entry name" value="(Trans)glycosidases"/>
    <property type="match status" value="1"/>
</dbReference>
<sequence length="506" mass="56754">MFYMASTISPQRSMALLWLCVVLAVTWSAWLPPIIAKGNKFFYSDSGLEFRIKGMVYSPQPNNGDMAKVENYDWTADDHESVWQTHLAIMAELGVNTIRLYSVDPSKSHDKFMCACSKLGMYVLVGMSAPCKNCALLDKMPPTCYPDALFSRMQMVYNAFAVYDNTLGFSVANENNLLRSLVEDGTQTLQCAKALLRDVRNYASSCGETLRQVPIGLDLADVLPRNRWIQYYDCIAEDNEFTRAEWLGFNPYVECDTKTRFKYTQSTALQVLMKEYKESDYSRPIMFGEFGCNLGVNTIDGWQCQRQFNDARWMNEERDMTDRIVGGSVFEFTTEKSHLRNQSVTKGKDPGKYGVGYFSPDDCDHDTTPCTFQPYPEFENLKEAYTKTKNSTLSINDFVPALKAALRCPRLIPTELRKTPDVPLLNCSARMPKCDGFKSNNGPKDQARVVKVGDKLAPTREALAVKQVRAAVEGSIGSGSSFSAATNLAHDPTTTVMALLVLIALI</sequence>
<dbReference type="GO" id="GO:0042124">
    <property type="term" value="F:1,3-beta-glucanosyltransferase activity"/>
    <property type="evidence" value="ECO:0007669"/>
    <property type="project" value="TreeGrafter"/>
</dbReference>
<evidence type="ECO:0000313" key="7">
    <source>
        <dbReference type="Proteomes" id="UP001146120"/>
    </source>
</evidence>
<feature type="chain" id="PRO_5043326744" description="1,3-beta-glucanosyltransferase" evidence="5">
    <location>
        <begin position="29"/>
        <end position="506"/>
    </location>
</feature>
<evidence type="ECO:0000256" key="4">
    <source>
        <dbReference type="ARBA" id="ARBA00023180"/>
    </source>
</evidence>
<dbReference type="PANTHER" id="PTHR31468:SF2">
    <property type="entry name" value="1,3-BETA-GLUCANOSYLTRANSFERASE GAS1"/>
    <property type="match status" value="1"/>
</dbReference>
<accession>A0AAV2Z4G9</accession>
<organism evidence="6 7">
    <name type="scientific">Lagenidium giganteum</name>
    <dbReference type="NCBI Taxonomy" id="4803"/>
    <lineage>
        <taxon>Eukaryota</taxon>
        <taxon>Sar</taxon>
        <taxon>Stramenopiles</taxon>
        <taxon>Oomycota</taxon>
        <taxon>Peronosporomycetes</taxon>
        <taxon>Pythiales</taxon>
        <taxon>Pythiaceae</taxon>
    </lineage>
</organism>
<dbReference type="Gene3D" id="3.20.20.80">
    <property type="entry name" value="Glycosidases"/>
    <property type="match status" value="1"/>
</dbReference>
<dbReference type="GO" id="GO:0034411">
    <property type="term" value="P:cell wall (1-&gt;3)-beta-D-glucan biosynthetic process"/>
    <property type="evidence" value="ECO:0007669"/>
    <property type="project" value="TreeGrafter"/>
</dbReference>
<keyword evidence="2 5" id="KW-0732">Signal</keyword>
<evidence type="ECO:0000256" key="5">
    <source>
        <dbReference type="SAM" id="SignalP"/>
    </source>
</evidence>
<keyword evidence="7" id="KW-1185">Reference proteome</keyword>
<evidence type="ECO:0000256" key="1">
    <source>
        <dbReference type="ARBA" id="ARBA00007528"/>
    </source>
</evidence>
<evidence type="ECO:0008006" key="8">
    <source>
        <dbReference type="Google" id="ProtNLM"/>
    </source>
</evidence>
<gene>
    <name evidence="6" type="ORF">N0F65_011538</name>
</gene>
<protein>
    <recommendedName>
        <fullName evidence="8">1,3-beta-glucanosyltransferase</fullName>
    </recommendedName>
</protein>
<dbReference type="GO" id="GO:0005886">
    <property type="term" value="C:plasma membrane"/>
    <property type="evidence" value="ECO:0007669"/>
    <property type="project" value="TreeGrafter"/>
</dbReference>
<dbReference type="Proteomes" id="UP001146120">
    <property type="component" value="Unassembled WGS sequence"/>
</dbReference>
<dbReference type="EMBL" id="DAKRPA010000045">
    <property type="protein sequence ID" value="DBA01567.1"/>
    <property type="molecule type" value="Genomic_DNA"/>
</dbReference>
<dbReference type="InterPro" id="IPR004886">
    <property type="entry name" value="Glucanosyltransferase"/>
</dbReference>
<reference evidence="6" key="1">
    <citation type="submission" date="2022-11" db="EMBL/GenBank/DDBJ databases">
        <authorList>
            <person name="Morgan W.R."/>
            <person name="Tartar A."/>
        </authorList>
    </citation>
    <scope>NUCLEOTIDE SEQUENCE</scope>
    <source>
        <strain evidence="6">ARSEF 373</strain>
    </source>
</reference>
<keyword evidence="4" id="KW-0325">Glycoprotein</keyword>
<proteinExistence type="inferred from homology"/>